<accession>A0ABD5QJ08</accession>
<proteinExistence type="predicted"/>
<reference evidence="1 2" key="1">
    <citation type="journal article" date="2019" name="Int. J. Syst. Evol. Microbiol.">
        <title>The Global Catalogue of Microorganisms (GCM) 10K type strain sequencing project: providing services to taxonomists for standard genome sequencing and annotation.</title>
        <authorList>
            <consortium name="The Broad Institute Genomics Platform"/>
            <consortium name="The Broad Institute Genome Sequencing Center for Infectious Disease"/>
            <person name="Wu L."/>
            <person name="Ma J."/>
        </authorList>
    </citation>
    <scope>NUCLEOTIDE SEQUENCE [LARGE SCALE GENOMIC DNA]</scope>
    <source>
        <strain evidence="1 2">CGMCC 1.15824</strain>
    </source>
</reference>
<dbReference type="RefSeq" id="WP_224829640.1">
    <property type="nucleotide sequence ID" value="NZ_JAIVEF010000023.1"/>
</dbReference>
<gene>
    <name evidence="1" type="ORF">ACFPFO_17940</name>
</gene>
<dbReference type="InterPro" id="IPR058325">
    <property type="entry name" value="DUF8012"/>
</dbReference>
<keyword evidence="2" id="KW-1185">Reference proteome</keyword>
<evidence type="ECO:0000313" key="1">
    <source>
        <dbReference type="EMBL" id="MFC4989606.1"/>
    </source>
</evidence>
<sequence length="50" mass="5510">MESQHGAAYRVHLALSNLKSIDDDQLSSEDREKIAEAVGSLEEVGIVEIR</sequence>
<organism evidence="1 2">
    <name type="scientific">Saliphagus infecundisoli</name>
    <dbReference type="NCBI Taxonomy" id="1849069"/>
    <lineage>
        <taxon>Archaea</taxon>
        <taxon>Methanobacteriati</taxon>
        <taxon>Methanobacteriota</taxon>
        <taxon>Stenosarchaea group</taxon>
        <taxon>Halobacteria</taxon>
        <taxon>Halobacteriales</taxon>
        <taxon>Natrialbaceae</taxon>
        <taxon>Saliphagus</taxon>
    </lineage>
</organism>
<protein>
    <recommendedName>
        <fullName evidence="3">FDX-ACB domain-containing protein</fullName>
    </recommendedName>
</protein>
<dbReference type="Proteomes" id="UP001595925">
    <property type="component" value="Unassembled WGS sequence"/>
</dbReference>
<name>A0ABD5QJ08_9EURY</name>
<comment type="caution">
    <text evidence="1">The sequence shown here is derived from an EMBL/GenBank/DDBJ whole genome shotgun (WGS) entry which is preliminary data.</text>
</comment>
<dbReference type="AlphaFoldDB" id="A0ABD5QJ08"/>
<evidence type="ECO:0008006" key="3">
    <source>
        <dbReference type="Google" id="ProtNLM"/>
    </source>
</evidence>
<dbReference type="EMBL" id="JBHSJG010000050">
    <property type="protein sequence ID" value="MFC4989606.1"/>
    <property type="molecule type" value="Genomic_DNA"/>
</dbReference>
<evidence type="ECO:0000313" key="2">
    <source>
        <dbReference type="Proteomes" id="UP001595925"/>
    </source>
</evidence>
<dbReference type="Pfam" id="PF26042">
    <property type="entry name" value="DUF8012"/>
    <property type="match status" value="1"/>
</dbReference>